<dbReference type="SUPFAM" id="SSF55961">
    <property type="entry name" value="Bet v1-like"/>
    <property type="match status" value="1"/>
</dbReference>
<dbReference type="InterPro" id="IPR013538">
    <property type="entry name" value="ASHA1/2-like_C"/>
</dbReference>
<dbReference type="OrthoDB" id="9800600at2"/>
<evidence type="ECO:0000313" key="3">
    <source>
        <dbReference type="EMBL" id="TDN90296.1"/>
    </source>
</evidence>
<dbReference type="EMBL" id="SNWF01000005">
    <property type="protein sequence ID" value="TDN90296.1"/>
    <property type="molecule type" value="Genomic_DNA"/>
</dbReference>
<evidence type="ECO:0000313" key="4">
    <source>
        <dbReference type="Proteomes" id="UP000294737"/>
    </source>
</evidence>
<dbReference type="Pfam" id="PF08327">
    <property type="entry name" value="AHSA1"/>
    <property type="match status" value="1"/>
</dbReference>
<evidence type="ECO:0000256" key="1">
    <source>
        <dbReference type="ARBA" id="ARBA00006817"/>
    </source>
</evidence>
<comment type="caution">
    <text evidence="3">The sequence shown here is derived from an EMBL/GenBank/DDBJ whole genome shotgun (WGS) entry which is preliminary data.</text>
</comment>
<gene>
    <name evidence="3" type="ORF">EV677_2372</name>
</gene>
<dbReference type="InterPro" id="IPR023393">
    <property type="entry name" value="START-like_dom_sf"/>
</dbReference>
<sequence length="182" mass="20806">MSDYGVVIDTATVRMERTLSGSVDQVWAYLTDSEKRSTWLASGIMELKVGGQVTLAFDFKCLTKEITPERFRPYETGHVQSGHVTQCEPPHLLCFTWNEKNGQGSEVRFELKPQGKKTLLTLTHSKLPNRKEMVNVSGGWHTHLDVLEDRLSEQEPRLFWNTFLQMEKEYQASIPEYPAANA</sequence>
<protein>
    <submittedName>
        <fullName evidence="3">Uncharacterized protein YndB with AHSA1/START domain</fullName>
    </submittedName>
</protein>
<reference evidence="3 4" key="1">
    <citation type="submission" date="2019-03" db="EMBL/GenBank/DDBJ databases">
        <title>Genomic Encyclopedia of Type Strains, Phase IV (KMG-IV): sequencing the most valuable type-strain genomes for metagenomic binning, comparative biology and taxonomic classification.</title>
        <authorList>
            <person name="Goeker M."/>
        </authorList>
    </citation>
    <scope>NUCLEOTIDE SEQUENCE [LARGE SCALE GENOMIC DNA]</scope>
    <source>
        <strain evidence="3 4">DSM 18555</strain>
    </source>
</reference>
<name>A0A4R6G703_9BURK</name>
<dbReference type="AlphaFoldDB" id="A0A4R6G703"/>
<comment type="similarity">
    <text evidence="1">Belongs to the AHA1 family.</text>
</comment>
<evidence type="ECO:0000259" key="2">
    <source>
        <dbReference type="Pfam" id="PF08327"/>
    </source>
</evidence>
<dbReference type="Gene3D" id="3.30.530.20">
    <property type="match status" value="1"/>
</dbReference>
<dbReference type="Proteomes" id="UP000294737">
    <property type="component" value="Unassembled WGS sequence"/>
</dbReference>
<organism evidence="3 4">
    <name type="scientific">Herminiimonas fonticola</name>
    <dbReference type="NCBI Taxonomy" id="303380"/>
    <lineage>
        <taxon>Bacteria</taxon>
        <taxon>Pseudomonadati</taxon>
        <taxon>Pseudomonadota</taxon>
        <taxon>Betaproteobacteria</taxon>
        <taxon>Burkholderiales</taxon>
        <taxon>Oxalobacteraceae</taxon>
        <taxon>Herminiimonas</taxon>
    </lineage>
</organism>
<feature type="domain" description="Activator of Hsp90 ATPase homologue 1/2-like C-terminal" evidence="2">
    <location>
        <begin position="22"/>
        <end position="151"/>
    </location>
</feature>
<keyword evidence="4" id="KW-1185">Reference proteome</keyword>
<dbReference type="CDD" id="cd08899">
    <property type="entry name" value="SRPBCC_CalC_Aha1-like_6"/>
    <property type="match status" value="1"/>
</dbReference>
<accession>A0A4R6G703</accession>
<dbReference type="RefSeq" id="WP_112992345.1">
    <property type="nucleotide sequence ID" value="NZ_PTLZ01000002.1"/>
</dbReference>
<proteinExistence type="inferred from homology"/>